<dbReference type="OrthoDB" id="2966504at2"/>
<comment type="caution">
    <text evidence="5">The sequence shown here is derived from an EMBL/GenBank/DDBJ whole genome shotgun (WGS) entry which is preliminary data.</text>
</comment>
<accession>A0A2T4U3S3</accession>
<feature type="domain" description="EamA" evidence="4">
    <location>
        <begin position="2"/>
        <end position="131"/>
    </location>
</feature>
<organism evidence="5 6">
    <name type="scientific">Alkalicoccus saliphilus</name>
    <dbReference type="NCBI Taxonomy" id="200989"/>
    <lineage>
        <taxon>Bacteria</taxon>
        <taxon>Bacillati</taxon>
        <taxon>Bacillota</taxon>
        <taxon>Bacilli</taxon>
        <taxon>Bacillales</taxon>
        <taxon>Bacillaceae</taxon>
        <taxon>Alkalicoccus</taxon>
    </lineage>
</organism>
<protein>
    <recommendedName>
        <fullName evidence="4">EamA domain-containing protein</fullName>
    </recommendedName>
</protein>
<evidence type="ECO:0000259" key="4">
    <source>
        <dbReference type="Pfam" id="PF00892"/>
    </source>
</evidence>
<dbReference type="SUPFAM" id="SSF103481">
    <property type="entry name" value="Multidrug resistance efflux transporter EmrE"/>
    <property type="match status" value="2"/>
</dbReference>
<evidence type="ECO:0000256" key="1">
    <source>
        <dbReference type="ARBA" id="ARBA00004127"/>
    </source>
</evidence>
<feature type="transmembrane region" description="Helical" evidence="3">
    <location>
        <begin position="205"/>
        <end position="224"/>
    </location>
</feature>
<feature type="domain" description="EamA" evidence="4">
    <location>
        <begin position="151"/>
        <end position="276"/>
    </location>
</feature>
<evidence type="ECO:0000313" key="5">
    <source>
        <dbReference type="EMBL" id="PTL38054.1"/>
    </source>
</evidence>
<dbReference type="EMBL" id="PZJJ01000025">
    <property type="protein sequence ID" value="PTL38054.1"/>
    <property type="molecule type" value="Genomic_DNA"/>
</dbReference>
<sequence length="279" mass="28753">MALLYGLITALAFGAGDYIAGQVTKRVPTLLVVLYAQAFGAVVMLPAALVSGHSLSVSAVIWGLLGGLSLGLGFLLYFHALSLGKMGVVSSIAGILSAVIPVAAGLLIGERPGTAALAAIAMIVLSIFLISKKDANGKTGGTTVKVLLQSAAAGVLLGGFFIFLHIPASGESMWTVFFTMSGSFLGVAVLLIVRRADIRVKKQAWPFILGNGFLQTFGAVTYVAGVNIGLMSIVALAGALSPLFTVIFARLLIQEYLNKFQISGILVALSGIALLVVTT</sequence>
<keyword evidence="3" id="KW-0472">Membrane</keyword>
<dbReference type="AlphaFoldDB" id="A0A2T4U3S3"/>
<feature type="transmembrane region" description="Helical" evidence="3">
    <location>
        <begin position="143"/>
        <end position="166"/>
    </location>
</feature>
<name>A0A2T4U3S3_9BACI</name>
<evidence type="ECO:0000256" key="2">
    <source>
        <dbReference type="ARBA" id="ARBA00007362"/>
    </source>
</evidence>
<feature type="transmembrane region" description="Helical" evidence="3">
    <location>
        <begin position="88"/>
        <end position="108"/>
    </location>
</feature>
<gene>
    <name evidence="5" type="ORF">C6Y45_13195</name>
</gene>
<dbReference type="Proteomes" id="UP000240509">
    <property type="component" value="Unassembled WGS sequence"/>
</dbReference>
<dbReference type="InterPro" id="IPR000620">
    <property type="entry name" value="EamA_dom"/>
</dbReference>
<proteinExistence type="inferred from homology"/>
<evidence type="ECO:0000313" key="6">
    <source>
        <dbReference type="Proteomes" id="UP000240509"/>
    </source>
</evidence>
<feature type="transmembrane region" description="Helical" evidence="3">
    <location>
        <begin position="260"/>
        <end position="278"/>
    </location>
</feature>
<comment type="subcellular location">
    <subcellularLocation>
        <location evidence="1">Endomembrane system</location>
        <topology evidence="1">Multi-pass membrane protein</topology>
    </subcellularLocation>
</comment>
<feature type="transmembrane region" description="Helical" evidence="3">
    <location>
        <begin position="30"/>
        <end position="49"/>
    </location>
</feature>
<dbReference type="GO" id="GO:0016020">
    <property type="term" value="C:membrane"/>
    <property type="evidence" value="ECO:0007669"/>
    <property type="project" value="InterPro"/>
</dbReference>
<keyword evidence="3" id="KW-1133">Transmembrane helix</keyword>
<keyword evidence="3" id="KW-0812">Transmembrane</keyword>
<feature type="transmembrane region" description="Helical" evidence="3">
    <location>
        <begin position="230"/>
        <end position="253"/>
    </location>
</feature>
<reference evidence="5 6" key="1">
    <citation type="submission" date="2018-03" db="EMBL/GenBank/DDBJ databases">
        <title>Alkalicoccus saliphilus sp. nov., isolated from a mineral pool.</title>
        <authorList>
            <person name="Zhao B."/>
        </authorList>
    </citation>
    <scope>NUCLEOTIDE SEQUENCE [LARGE SCALE GENOMIC DNA]</scope>
    <source>
        <strain evidence="5 6">6AG</strain>
    </source>
</reference>
<feature type="transmembrane region" description="Helical" evidence="3">
    <location>
        <begin position="114"/>
        <end position="131"/>
    </location>
</feature>
<comment type="similarity">
    <text evidence="2">Belongs to the EamA transporter family.</text>
</comment>
<evidence type="ECO:0000256" key="3">
    <source>
        <dbReference type="SAM" id="Phobius"/>
    </source>
</evidence>
<dbReference type="InterPro" id="IPR037185">
    <property type="entry name" value="EmrE-like"/>
</dbReference>
<dbReference type="Pfam" id="PF00892">
    <property type="entry name" value="EamA"/>
    <property type="match status" value="2"/>
</dbReference>
<feature type="transmembrane region" description="Helical" evidence="3">
    <location>
        <begin position="172"/>
        <end position="193"/>
    </location>
</feature>
<keyword evidence="6" id="KW-1185">Reference proteome</keyword>
<feature type="transmembrane region" description="Helical" evidence="3">
    <location>
        <begin position="55"/>
        <end position="76"/>
    </location>
</feature>
<dbReference type="RefSeq" id="WP_107585700.1">
    <property type="nucleotide sequence ID" value="NZ_PZJJ01000025.1"/>
</dbReference>